<evidence type="ECO:0000313" key="4">
    <source>
        <dbReference type="Proteomes" id="UP000800038"/>
    </source>
</evidence>
<evidence type="ECO:0000259" key="2">
    <source>
        <dbReference type="Pfam" id="PF07883"/>
    </source>
</evidence>
<dbReference type="InterPro" id="IPR014710">
    <property type="entry name" value="RmlC-like_jellyroll"/>
</dbReference>
<dbReference type="OrthoDB" id="1161823at2759"/>
<dbReference type="InterPro" id="IPR013096">
    <property type="entry name" value="Cupin_2"/>
</dbReference>
<evidence type="ECO:0000256" key="1">
    <source>
        <dbReference type="SAM" id="MobiDB-lite"/>
    </source>
</evidence>
<keyword evidence="4" id="KW-1185">Reference proteome</keyword>
<dbReference type="InterPro" id="IPR052538">
    <property type="entry name" value="Flavonoid_dioxygenase-like"/>
</dbReference>
<proteinExistence type="predicted"/>
<organism evidence="3 4">
    <name type="scientific">Clathrospora elynae</name>
    <dbReference type="NCBI Taxonomy" id="706981"/>
    <lineage>
        <taxon>Eukaryota</taxon>
        <taxon>Fungi</taxon>
        <taxon>Dikarya</taxon>
        <taxon>Ascomycota</taxon>
        <taxon>Pezizomycotina</taxon>
        <taxon>Dothideomycetes</taxon>
        <taxon>Pleosporomycetidae</taxon>
        <taxon>Pleosporales</taxon>
        <taxon>Diademaceae</taxon>
        <taxon>Clathrospora</taxon>
    </lineage>
</organism>
<reference evidence="3" key="1">
    <citation type="journal article" date="2020" name="Stud. Mycol.">
        <title>101 Dothideomycetes genomes: a test case for predicting lifestyles and emergence of pathogens.</title>
        <authorList>
            <person name="Haridas S."/>
            <person name="Albert R."/>
            <person name="Binder M."/>
            <person name="Bloem J."/>
            <person name="Labutti K."/>
            <person name="Salamov A."/>
            <person name="Andreopoulos B."/>
            <person name="Baker S."/>
            <person name="Barry K."/>
            <person name="Bills G."/>
            <person name="Bluhm B."/>
            <person name="Cannon C."/>
            <person name="Castanera R."/>
            <person name="Culley D."/>
            <person name="Daum C."/>
            <person name="Ezra D."/>
            <person name="Gonzalez J."/>
            <person name="Henrissat B."/>
            <person name="Kuo A."/>
            <person name="Liang C."/>
            <person name="Lipzen A."/>
            <person name="Lutzoni F."/>
            <person name="Magnuson J."/>
            <person name="Mondo S."/>
            <person name="Nolan M."/>
            <person name="Ohm R."/>
            <person name="Pangilinan J."/>
            <person name="Park H.-J."/>
            <person name="Ramirez L."/>
            <person name="Alfaro M."/>
            <person name="Sun H."/>
            <person name="Tritt A."/>
            <person name="Yoshinaga Y."/>
            <person name="Zwiers L.-H."/>
            <person name="Turgeon B."/>
            <person name="Goodwin S."/>
            <person name="Spatafora J."/>
            <person name="Crous P."/>
            <person name="Grigoriev I."/>
        </authorList>
    </citation>
    <scope>NUCLEOTIDE SEQUENCE</scope>
    <source>
        <strain evidence="3">CBS 161.51</strain>
    </source>
</reference>
<dbReference type="AlphaFoldDB" id="A0A6A5T4K2"/>
<feature type="compositionally biased region" description="Basic and acidic residues" evidence="1">
    <location>
        <begin position="191"/>
        <end position="209"/>
    </location>
</feature>
<protein>
    <submittedName>
        <fullName evidence="3">RmlC-like cupin</fullName>
    </submittedName>
</protein>
<gene>
    <name evidence="3" type="ORF">EJ02DRAFT_431454</name>
</gene>
<dbReference type="PANTHER" id="PTHR43346:SF1">
    <property type="entry name" value="QUERCETIN 2,3-DIOXYGENASE-RELATED"/>
    <property type="match status" value="1"/>
</dbReference>
<dbReference type="EMBL" id="ML976008">
    <property type="protein sequence ID" value="KAF1945666.1"/>
    <property type="molecule type" value="Genomic_DNA"/>
</dbReference>
<dbReference type="SUPFAM" id="SSF51182">
    <property type="entry name" value="RmlC-like cupins"/>
    <property type="match status" value="1"/>
</dbReference>
<dbReference type="InterPro" id="IPR011051">
    <property type="entry name" value="RmlC_Cupin_sf"/>
</dbReference>
<feature type="domain" description="Cupin type-2" evidence="2">
    <location>
        <begin position="91"/>
        <end position="158"/>
    </location>
</feature>
<name>A0A6A5T4K2_9PLEO</name>
<feature type="compositionally biased region" description="Acidic residues" evidence="1">
    <location>
        <begin position="176"/>
        <end position="187"/>
    </location>
</feature>
<dbReference type="Proteomes" id="UP000800038">
    <property type="component" value="Unassembled WGS sequence"/>
</dbReference>
<evidence type="ECO:0000313" key="3">
    <source>
        <dbReference type="EMBL" id="KAF1945666.1"/>
    </source>
</evidence>
<dbReference type="PANTHER" id="PTHR43346">
    <property type="entry name" value="LIGAND BINDING DOMAIN PROTEIN, PUTATIVE (AFU_ORTHOLOGUE AFUA_6G14370)-RELATED"/>
    <property type="match status" value="1"/>
</dbReference>
<dbReference type="Pfam" id="PF07883">
    <property type="entry name" value="Cupin_2"/>
    <property type="match status" value="1"/>
</dbReference>
<dbReference type="CDD" id="cd02223">
    <property type="entry name" value="cupin_Bh2720-like"/>
    <property type="match status" value="1"/>
</dbReference>
<accession>A0A6A5T4K2</accession>
<dbReference type="Gene3D" id="2.60.120.10">
    <property type="entry name" value="Jelly Rolls"/>
    <property type="match status" value="1"/>
</dbReference>
<sequence>MLKTTSRLFRLRSSTTLKPTTPHITRSFASTSLRQAASPKMNAFKKAGHRKEDSPPKHEMVHFPGLMSEKRSFGDFRTVLHTGLYSQIVAMEVPVGGEIGDEVHTVDQILLFTSGKGLATVAGKNQEVNAGDVVVVPAGTQHQFVTRGDQPLELITVYSPAEHLPTSVHKTKEEGDKAEDDEIDEAPEWALKPKAENEKTGLVKESGKY</sequence>
<dbReference type="FunFam" id="2.60.120.10:FF:000601">
    <property type="entry name" value="Mannose-1-phosphate guanylyltransferase/mannose-6-phosphate isomerase"/>
    <property type="match status" value="1"/>
</dbReference>
<feature type="region of interest" description="Disordered" evidence="1">
    <location>
        <begin position="165"/>
        <end position="209"/>
    </location>
</feature>